<reference evidence="1" key="1">
    <citation type="journal article" date="2020" name="G3 (Bethesda)">
        <title>High-Quality Assemblies for Three Invasive Social Wasps from the &lt;i&gt;Vespula&lt;/i&gt; Genus.</title>
        <authorList>
            <person name="Harrop T.W.R."/>
            <person name="Guhlin J."/>
            <person name="McLaughlin G.M."/>
            <person name="Permina E."/>
            <person name="Stockwell P."/>
            <person name="Gilligan J."/>
            <person name="Le Lec M.F."/>
            <person name="Gruber M.A.M."/>
            <person name="Quinn O."/>
            <person name="Lovegrove M."/>
            <person name="Duncan E.J."/>
            <person name="Remnant E.J."/>
            <person name="Van Eeckhoven J."/>
            <person name="Graham B."/>
            <person name="Knapp R.A."/>
            <person name="Langford K.W."/>
            <person name="Kronenberg Z."/>
            <person name="Press M.O."/>
            <person name="Eacker S.M."/>
            <person name="Wilson-Rankin E.E."/>
            <person name="Purcell J."/>
            <person name="Lester P.J."/>
            <person name="Dearden P.K."/>
        </authorList>
    </citation>
    <scope>NUCLEOTIDE SEQUENCE</scope>
    <source>
        <strain evidence="1">Volc-1</strain>
    </source>
</reference>
<proteinExistence type="predicted"/>
<name>A0A834JGP3_VESPE</name>
<accession>A0A834JGP3</accession>
<comment type="caution">
    <text evidence="1">The sequence shown here is derived from an EMBL/GenBank/DDBJ whole genome shotgun (WGS) entry which is preliminary data.</text>
</comment>
<organism evidence="1 2">
    <name type="scientific">Vespula pensylvanica</name>
    <name type="common">Western yellow jacket</name>
    <name type="synonym">Wasp</name>
    <dbReference type="NCBI Taxonomy" id="30213"/>
    <lineage>
        <taxon>Eukaryota</taxon>
        <taxon>Metazoa</taxon>
        <taxon>Ecdysozoa</taxon>
        <taxon>Arthropoda</taxon>
        <taxon>Hexapoda</taxon>
        <taxon>Insecta</taxon>
        <taxon>Pterygota</taxon>
        <taxon>Neoptera</taxon>
        <taxon>Endopterygota</taxon>
        <taxon>Hymenoptera</taxon>
        <taxon>Apocrita</taxon>
        <taxon>Aculeata</taxon>
        <taxon>Vespoidea</taxon>
        <taxon>Vespidae</taxon>
        <taxon>Vespinae</taxon>
        <taxon>Vespula</taxon>
    </lineage>
</organism>
<protein>
    <submittedName>
        <fullName evidence="1">Uncharacterized protein</fullName>
    </submittedName>
</protein>
<dbReference type="EMBL" id="JACSDY010000025">
    <property type="protein sequence ID" value="KAF7387730.1"/>
    <property type="molecule type" value="Genomic_DNA"/>
</dbReference>
<dbReference type="AlphaFoldDB" id="A0A834JGP3"/>
<dbReference type="Proteomes" id="UP000600918">
    <property type="component" value="Unassembled WGS sequence"/>
</dbReference>
<keyword evidence="2" id="KW-1185">Reference proteome</keyword>
<sequence length="81" mass="9355">MTEGQRSEDSYGVALAEQPEVYLKLTRLRLERIFWEVEENLSEIMIKIKSCYLGGSMRVILSGDRVQQNMVKLESDSRNVS</sequence>
<evidence type="ECO:0000313" key="2">
    <source>
        <dbReference type="Proteomes" id="UP000600918"/>
    </source>
</evidence>
<gene>
    <name evidence="1" type="ORF">H0235_018452</name>
</gene>
<evidence type="ECO:0000313" key="1">
    <source>
        <dbReference type="EMBL" id="KAF7387730.1"/>
    </source>
</evidence>